<name>A0ABV8QN94_9BACT</name>
<reference evidence="3" key="1">
    <citation type="journal article" date="2019" name="Int. J. Syst. Evol. Microbiol.">
        <title>The Global Catalogue of Microorganisms (GCM) 10K type strain sequencing project: providing services to taxonomists for standard genome sequencing and annotation.</title>
        <authorList>
            <consortium name="The Broad Institute Genomics Platform"/>
            <consortium name="The Broad Institute Genome Sequencing Center for Infectious Disease"/>
            <person name="Wu L."/>
            <person name="Ma J."/>
        </authorList>
    </citation>
    <scope>NUCLEOTIDE SEQUENCE [LARGE SCALE GENOMIC DNA]</scope>
    <source>
        <strain evidence="3">CECT 8289</strain>
    </source>
</reference>
<keyword evidence="2" id="KW-0808">Transferase</keyword>
<proteinExistence type="predicted"/>
<sequence length="190" mass="22312">MLNLNFTPFPYFETEELIFRETVETDKNILFQLRSNPEVMHYIGRPVAKNFEDVLPVYKMMIDNVANNISVPWWIVLKATNETVGQIGFHYIDIQNERAEIGYYLLPQYQNKGITTKAIKAVVAYGFEHLHFHSIEAKVDPENTASARVLQKNGFIEEGMLRQNYYYNNRFNNTQIFGILKDEWYAKNKS</sequence>
<dbReference type="GO" id="GO:0016746">
    <property type="term" value="F:acyltransferase activity"/>
    <property type="evidence" value="ECO:0007669"/>
    <property type="project" value="UniProtKB-KW"/>
</dbReference>
<organism evidence="2 3">
    <name type="scientific">Ferruginibacter yonginensis</name>
    <dbReference type="NCBI Taxonomy" id="1310416"/>
    <lineage>
        <taxon>Bacteria</taxon>
        <taxon>Pseudomonadati</taxon>
        <taxon>Bacteroidota</taxon>
        <taxon>Chitinophagia</taxon>
        <taxon>Chitinophagales</taxon>
        <taxon>Chitinophagaceae</taxon>
        <taxon>Ferruginibacter</taxon>
    </lineage>
</organism>
<dbReference type="InterPro" id="IPR051531">
    <property type="entry name" value="N-acetyltransferase"/>
</dbReference>
<dbReference type="PANTHER" id="PTHR43792:SF1">
    <property type="entry name" value="N-ACETYLTRANSFERASE DOMAIN-CONTAINING PROTEIN"/>
    <property type="match status" value="1"/>
</dbReference>
<keyword evidence="3" id="KW-1185">Reference proteome</keyword>
<gene>
    <name evidence="2" type="ORF">ACFOWM_02635</name>
</gene>
<dbReference type="InterPro" id="IPR016181">
    <property type="entry name" value="Acyl_CoA_acyltransferase"/>
</dbReference>
<dbReference type="Pfam" id="PF13302">
    <property type="entry name" value="Acetyltransf_3"/>
    <property type="match status" value="1"/>
</dbReference>
<feature type="domain" description="N-acetyltransferase" evidence="1">
    <location>
        <begin position="17"/>
        <end position="173"/>
    </location>
</feature>
<dbReference type="Gene3D" id="3.40.630.30">
    <property type="match status" value="1"/>
</dbReference>
<dbReference type="RefSeq" id="WP_379706703.1">
    <property type="nucleotide sequence ID" value="NZ_JBHSCZ010000001.1"/>
</dbReference>
<protein>
    <submittedName>
        <fullName evidence="2">GNAT family N-acetyltransferase</fullName>
        <ecNumber evidence="2">2.3.-.-</ecNumber>
    </submittedName>
</protein>
<dbReference type="EC" id="2.3.-.-" evidence="2"/>
<dbReference type="EMBL" id="JBHSCZ010000001">
    <property type="protein sequence ID" value="MFC4261762.1"/>
    <property type="molecule type" value="Genomic_DNA"/>
</dbReference>
<dbReference type="Proteomes" id="UP001595907">
    <property type="component" value="Unassembled WGS sequence"/>
</dbReference>
<comment type="caution">
    <text evidence="2">The sequence shown here is derived from an EMBL/GenBank/DDBJ whole genome shotgun (WGS) entry which is preliminary data.</text>
</comment>
<evidence type="ECO:0000313" key="2">
    <source>
        <dbReference type="EMBL" id="MFC4261762.1"/>
    </source>
</evidence>
<dbReference type="PANTHER" id="PTHR43792">
    <property type="entry name" value="GNAT FAMILY, PUTATIVE (AFU_ORTHOLOGUE AFUA_3G00765)-RELATED-RELATED"/>
    <property type="match status" value="1"/>
</dbReference>
<evidence type="ECO:0000259" key="1">
    <source>
        <dbReference type="PROSITE" id="PS51186"/>
    </source>
</evidence>
<keyword evidence="2" id="KW-0012">Acyltransferase</keyword>
<accession>A0ABV8QN94</accession>
<dbReference type="CDD" id="cd04301">
    <property type="entry name" value="NAT_SF"/>
    <property type="match status" value="1"/>
</dbReference>
<dbReference type="SUPFAM" id="SSF55729">
    <property type="entry name" value="Acyl-CoA N-acyltransferases (Nat)"/>
    <property type="match status" value="1"/>
</dbReference>
<dbReference type="InterPro" id="IPR000182">
    <property type="entry name" value="GNAT_dom"/>
</dbReference>
<dbReference type="PROSITE" id="PS51186">
    <property type="entry name" value="GNAT"/>
    <property type="match status" value="1"/>
</dbReference>
<evidence type="ECO:0000313" key="3">
    <source>
        <dbReference type="Proteomes" id="UP001595907"/>
    </source>
</evidence>